<keyword evidence="9" id="KW-1185">Reference proteome</keyword>
<dbReference type="InParanoid" id="Q2LWD8"/>
<evidence type="ECO:0000256" key="6">
    <source>
        <dbReference type="ARBA" id="ARBA00049660"/>
    </source>
</evidence>
<feature type="transmembrane region" description="Helical" evidence="7">
    <location>
        <begin position="212"/>
        <end position="234"/>
    </location>
</feature>
<accession>Q2LWD8</accession>
<evidence type="ECO:0000313" key="8">
    <source>
        <dbReference type="EMBL" id="ABC78395.1"/>
    </source>
</evidence>
<comment type="similarity">
    <text evidence="6">Belongs to the FNT transporter (TC 1.A.16) family.</text>
</comment>
<keyword evidence="4 7" id="KW-1133">Transmembrane helix</keyword>
<dbReference type="FunCoup" id="Q2LWD8">
    <property type="interactions" value="126"/>
</dbReference>
<dbReference type="Proteomes" id="UP000001933">
    <property type="component" value="Chromosome"/>
</dbReference>
<feature type="transmembrane region" description="Helical" evidence="7">
    <location>
        <begin position="246"/>
        <end position="268"/>
    </location>
</feature>
<dbReference type="STRING" id="56780.SYN_01200"/>
<keyword evidence="5 7" id="KW-0472">Membrane</keyword>
<dbReference type="Gene3D" id="1.20.1080.10">
    <property type="entry name" value="Glycerol uptake facilitator protein"/>
    <property type="match status" value="1"/>
</dbReference>
<feature type="transmembrane region" description="Helical" evidence="7">
    <location>
        <begin position="152"/>
        <end position="174"/>
    </location>
</feature>
<dbReference type="Pfam" id="PF01226">
    <property type="entry name" value="Form_Nir_trans"/>
    <property type="match status" value="1"/>
</dbReference>
<evidence type="ECO:0000256" key="5">
    <source>
        <dbReference type="ARBA" id="ARBA00023136"/>
    </source>
</evidence>
<reference evidence="8 9" key="1">
    <citation type="journal article" date="2007" name="Proc. Natl. Acad. Sci. U.S.A.">
        <title>The genome of Syntrophus aciditrophicus: life at the thermodynamic limit of microbial growth.</title>
        <authorList>
            <person name="McInerney M.J."/>
            <person name="Rohlin L."/>
            <person name="Mouttaki H."/>
            <person name="Kim U."/>
            <person name="Krupp R.S."/>
            <person name="Rios-Hernandez L."/>
            <person name="Sieber J."/>
            <person name="Struchtemeyer C.G."/>
            <person name="Bhattacharyya A."/>
            <person name="Campbell J.W."/>
            <person name="Gunsalus R.P."/>
        </authorList>
    </citation>
    <scope>NUCLEOTIDE SEQUENCE [LARGE SCALE GENOMIC DNA]</scope>
    <source>
        <strain evidence="8 9">SB</strain>
    </source>
</reference>
<feature type="transmembrane region" description="Helical" evidence="7">
    <location>
        <begin position="73"/>
        <end position="98"/>
    </location>
</feature>
<evidence type="ECO:0000256" key="3">
    <source>
        <dbReference type="ARBA" id="ARBA00022692"/>
    </source>
</evidence>
<proteinExistence type="inferred from homology"/>
<dbReference type="PANTHER" id="PTHR30520">
    <property type="entry name" value="FORMATE TRANSPORTER-RELATED"/>
    <property type="match status" value="1"/>
</dbReference>
<evidence type="ECO:0000256" key="4">
    <source>
        <dbReference type="ARBA" id="ARBA00022989"/>
    </source>
</evidence>
<dbReference type="GO" id="GO:0005886">
    <property type="term" value="C:plasma membrane"/>
    <property type="evidence" value="ECO:0007669"/>
    <property type="project" value="TreeGrafter"/>
</dbReference>
<feature type="transmembrane region" description="Helical" evidence="7">
    <location>
        <begin position="288"/>
        <end position="309"/>
    </location>
</feature>
<evidence type="ECO:0000313" key="9">
    <source>
        <dbReference type="Proteomes" id="UP000001933"/>
    </source>
</evidence>
<sequence>MINKMGDKKISERILDSANKFVLRVSALYPDGYEFLFLFYFIKEEQMAYKPVEVVDLAGNAGMYKGNLGIPNWLIRSFMAGLFIAVGAALCTVCGTGVDKTLGPGFKSLIAGSVFPVGLIAIVLTGMSLFTGDTMLIPMAVFQKKSTWSKVWNAWFWVYIGNFIGSLFWAYLMVIGPFSKGGGPELTVFGQNAIAIAEAKTLPYIAVGSIGMWSAFMKGIACNLLVNVAILLALSSKNMIGKFFGIWFPIMAFVATGFEHSVANMYFIPTGIMLGANVSWAQFVQWNLIPVTLGNIVGGFIFIGAVYFYSFKKELSTMSPT</sequence>
<evidence type="ECO:0000256" key="1">
    <source>
        <dbReference type="ARBA" id="ARBA00004141"/>
    </source>
</evidence>
<dbReference type="FunFam" id="1.20.1080.10:FF:000011">
    <property type="entry name" value="Formate family transporter"/>
    <property type="match status" value="1"/>
</dbReference>
<protein>
    <submittedName>
        <fullName evidence="8">Formate/nitrite transporter family protein</fullName>
    </submittedName>
</protein>
<keyword evidence="2" id="KW-0813">Transport</keyword>
<evidence type="ECO:0000256" key="7">
    <source>
        <dbReference type="SAM" id="Phobius"/>
    </source>
</evidence>
<keyword evidence="3 7" id="KW-0812">Transmembrane</keyword>
<dbReference type="GO" id="GO:0015499">
    <property type="term" value="F:formate transmembrane transporter activity"/>
    <property type="evidence" value="ECO:0007669"/>
    <property type="project" value="TreeGrafter"/>
</dbReference>
<dbReference type="InterPro" id="IPR000292">
    <property type="entry name" value="For/NO2_transpt"/>
</dbReference>
<organism evidence="8 9">
    <name type="scientific">Syntrophus aciditrophicus (strain SB)</name>
    <dbReference type="NCBI Taxonomy" id="56780"/>
    <lineage>
        <taxon>Bacteria</taxon>
        <taxon>Pseudomonadati</taxon>
        <taxon>Thermodesulfobacteriota</taxon>
        <taxon>Syntrophia</taxon>
        <taxon>Syntrophales</taxon>
        <taxon>Syntrophaceae</taxon>
        <taxon>Syntrophus</taxon>
    </lineage>
</organism>
<comment type="subcellular location">
    <subcellularLocation>
        <location evidence="1">Membrane</location>
        <topology evidence="1">Multi-pass membrane protein</topology>
    </subcellularLocation>
</comment>
<gene>
    <name evidence="8" type="ORF">SYN_01200</name>
</gene>
<evidence type="ECO:0000256" key="2">
    <source>
        <dbReference type="ARBA" id="ARBA00022448"/>
    </source>
</evidence>
<name>Q2LWD8_SYNAS</name>
<dbReference type="eggNOG" id="COG2116">
    <property type="taxonomic scope" value="Bacteria"/>
</dbReference>
<dbReference type="EMBL" id="CP000252">
    <property type="protein sequence ID" value="ABC78395.1"/>
    <property type="molecule type" value="Genomic_DNA"/>
</dbReference>
<dbReference type="PANTHER" id="PTHR30520:SF6">
    <property type="entry name" value="FORMATE_NITRATE FAMILY TRANSPORTER (EUROFUNG)"/>
    <property type="match status" value="1"/>
</dbReference>
<dbReference type="AlphaFoldDB" id="Q2LWD8"/>
<feature type="transmembrane region" description="Helical" evidence="7">
    <location>
        <begin position="110"/>
        <end position="132"/>
    </location>
</feature>
<dbReference type="KEGG" id="sat:SYN_01200"/>
<dbReference type="InterPro" id="IPR023271">
    <property type="entry name" value="Aquaporin-like"/>
</dbReference>
<dbReference type="HOGENOM" id="CLU_036896_3_0_7"/>